<dbReference type="InterPro" id="IPR017896">
    <property type="entry name" value="4Fe4S_Fe-S-bd"/>
</dbReference>
<keyword evidence="6 9" id="KW-0249">Electron transport</keyword>
<sequence>MAHVVTESCNDCKYTDCCVVCPVECFYQDEKMLYIDPNDCIDCEACVPECPVEAIYGESNLPSQFASYVELNKERSESLKGSGGQITEKADPLEGPGCKKK</sequence>
<keyword evidence="8 9" id="KW-0411">Iron-sulfur</keyword>
<dbReference type="PANTHER" id="PTHR42859">
    <property type="entry name" value="OXIDOREDUCTASE"/>
    <property type="match status" value="1"/>
</dbReference>
<evidence type="ECO:0000313" key="12">
    <source>
        <dbReference type="EMBL" id="QEL20177.1"/>
    </source>
</evidence>
<feature type="region of interest" description="Disordered" evidence="10">
    <location>
        <begin position="77"/>
        <end position="101"/>
    </location>
</feature>
<evidence type="ECO:0000256" key="10">
    <source>
        <dbReference type="SAM" id="MobiDB-lite"/>
    </source>
</evidence>
<evidence type="ECO:0000256" key="4">
    <source>
        <dbReference type="ARBA" id="ARBA00022485"/>
    </source>
</evidence>
<dbReference type="OrthoDB" id="9798098at2"/>
<dbReference type="GO" id="GO:0051539">
    <property type="term" value="F:4 iron, 4 sulfur cluster binding"/>
    <property type="evidence" value="ECO:0007669"/>
    <property type="project" value="UniProtKB-UniRule"/>
</dbReference>
<dbReference type="PROSITE" id="PS51379">
    <property type="entry name" value="4FE4S_FER_2"/>
    <property type="match status" value="1"/>
</dbReference>
<evidence type="ECO:0000256" key="1">
    <source>
        <dbReference type="ARBA" id="ARBA00001927"/>
    </source>
</evidence>
<comment type="cofactor">
    <cofactor evidence="2 9">
        <name>[4Fe-4S] cluster</name>
        <dbReference type="ChEBI" id="CHEBI:49883"/>
    </cofactor>
</comment>
<dbReference type="PANTHER" id="PTHR42859:SF2">
    <property type="entry name" value="FERREDOXIN"/>
    <property type="match status" value="1"/>
</dbReference>
<dbReference type="AlphaFoldDB" id="A0A5C1APT9"/>
<evidence type="ECO:0000256" key="3">
    <source>
        <dbReference type="ARBA" id="ARBA00022448"/>
    </source>
</evidence>
<dbReference type="InterPro" id="IPR017900">
    <property type="entry name" value="4Fe4S_Fe_S_CS"/>
</dbReference>
<dbReference type="InterPro" id="IPR000813">
    <property type="entry name" value="7Fe_ferredoxin"/>
</dbReference>
<organism evidence="12 13">
    <name type="scientific">Limnoglobus roseus</name>
    <dbReference type="NCBI Taxonomy" id="2598579"/>
    <lineage>
        <taxon>Bacteria</taxon>
        <taxon>Pseudomonadati</taxon>
        <taxon>Planctomycetota</taxon>
        <taxon>Planctomycetia</taxon>
        <taxon>Gemmatales</taxon>
        <taxon>Gemmataceae</taxon>
        <taxon>Limnoglobus</taxon>
    </lineage>
</organism>
<protein>
    <recommendedName>
        <fullName evidence="9">Ferredoxin</fullName>
    </recommendedName>
</protein>
<gene>
    <name evidence="12" type="ORF">PX52LOC_07265</name>
</gene>
<keyword evidence="4 9" id="KW-0004">4Fe-4S</keyword>
<reference evidence="13" key="1">
    <citation type="submission" date="2019-08" db="EMBL/GenBank/DDBJ databases">
        <title>Limnoglobus roseus gen. nov., sp. nov., a novel freshwater planctomycete with a giant genome from the family Gemmataceae.</title>
        <authorList>
            <person name="Kulichevskaya I.S."/>
            <person name="Naumoff D.G."/>
            <person name="Miroshnikov K."/>
            <person name="Ivanova A."/>
            <person name="Philippov D.A."/>
            <person name="Hakobyan A."/>
            <person name="Rijpstra I.C."/>
            <person name="Sinninghe Damste J.S."/>
            <person name="Liesack W."/>
            <person name="Dedysh S.N."/>
        </authorList>
    </citation>
    <scope>NUCLEOTIDE SEQUENCE [LARGE SCALE GENOMIC DNA]</scope>
    <source>
        <strain evidence="13">PX52</strain>
    </source>
</reference>
<accession>A0A5C1APT9</accession>
<proteinExistence type="predicted"/>
<dbReference type="InterPro" id="IPR050294">
    <property type="entry name" value="RnfB_subfamily"/>
</dbReference>
<evidence type="ECO:0000256" key="9">
    <source>
        <dbReference type="RuleBase" id="RU365098"/>
    </source>
</evidence>
<keyword evidence="3 9" id="KW-0813">Transport</keyword>
<dbReference type="EMBL" id="CP042425">
    <property type="protein sequence ID" value="QEL20177.1"/>
    <property type="molecule type" value="Genomic_DNA"/>
</dbReference>
<evidence type="ECO:0000256" key="6">
    <source>
        <dbReference type="ARBA" id="ARBA00022982"/>
    </source>
</evidence>
<feature type="domain" description="4Fe-4S ferredoxin-type" evidence="11">
    <location>
        <begin position="31"/>
        <end position="60"/>
    </location>
</feature>
<evidence type="ECO:0000256" key="2">
    <source>
        <dbReference type="ARBA" id="ARBA00001966"/>
    </source>
</evidence>
<comment type="cofactor">
    <cofactor evidence="1">
        <name>[3Fe-4S] cluster</name>
        <dbReference type="ChEBI" id="CHEBI:21137"/>
    </cofactor>
</comment>
<evidence type="ECO:0000259" key="11">
    <source>
        <dbReference type="PROSITE" id="PS51379"/>
    </source>
</evidence>
<keyword evidence="7 9" id="KW-0408">Iron</keyword>
<evidence type="ECO:0000313" key="13">
    <source>
        <dbReference type="Proteomes" id="UP000324974"/>
    </source>
</evidence>
<dbReference type="Pfam" id="PF00037">
    <property type="entry name" value="Fer4"/>
    <property type="match status" value="1"/>
</dbReference>
<keyword evidence="5 9" id="KW-0479">Metal-binding</keyword>
<dbReference type="GO" id="GO:0009055">
    <property type="term" value="F:electron transfer activity"/>
    <property type="evidence" value="ECO:0007669"/>
    <property type="project" value="UniProtKB-UniRule"/>
</dbReference>
<name>A0A5C1APT9_9BACT</name>
<dbReference type="PRINTS" id="PR00354">
    <property type="entry name" value="7FE8SFRDOXIN"/>
</dbReference>
<evidence type="ECO:0000256" key="5">
    <source>
        <dbReference type="ARBA" id="ARBA00022723"/>
    </source>
</evidence>
<dbReference type="Proteomes" id="UP000324974">
    <property type="component" value="Chromosome"/>
</dbReference>
<keyword evidence="13" id="KW-1185">Reference proteome</keyword>
<evidence type="ECO:0000256" key="8">
    <source>
        <dbReference type="ARBA" id="ARBA00023014"/>
    </source>
</evidence>
<dbReference type="SUPFAM" id="SSF54862">
    <property type="entry name" value="4Fe-4S ferredoxins"/>
    <property type="match status" value="1"/>
</dbReference>
<dbReference type="Gene3D" id="3.30.70.20">
    <property type="match status" value="1"/>
</dbReference>
<dbReference type="KEGG" id="lrs:PX52LOC_07265"/>
<comment type="function">
    <text evidence="9">Ferredoxins are iron-sulfur proteins that transfer electrons in a wide variety of metabolic reactions.</text>
</comment>
<evidence type="ECO:0000256" key="7">
    <source>
        <dbReference type="ARBA" id="ARBA00023004"/>
    </source>
</evidence>
<dbReference type="RefSeq" id="WP_149114496.1">
    <property type="nucleotide sequence ID" value="NZ_CP042425.1"/>
</dbReference>
<dbReference type="GO" id="GO:0046872">
    <property type="term" value="F:metal ion binding"/>
    <property type="evidence" value="ECO:0007669"/>
    <property type="project" value="UniProtKB-UniRule"/>
</dbReference>
<dbReference type="PROSITE" id="PS00198">
    <property type="entry name" value="4FE4S_FER_1"/>
    <property type="match status" value="1"/>
</dbReference>